<feature type="compositionally biased region" description="Polar residues" evidence="1">
    <location>
        <begin position="175"/>
        <end position="191"/>
    </location>
</feature>
<gene>
    <name evidence="2" type="ORF">BC008_07810</name>
</gene>
<dbReference type="Proteomes" id="UP000053372">
    <property type="component" value="Unassembled WGS sequence"/>
</dbReference>
<evidence type="ECO:0000313" key="3">
    <source>
        <dbReference type="Proteomes" id="UP000053372"/>
    </source>
</evidence>
<keyword evidence="3" id="KW-1185">Reference proteome</keyword>
<protein>
    <submittedName>
        <fullName evidence="2">Uncharacterized protein</fullName>
    </submittedName>
</protein>
<feature type="region of interest" description="Disordered" evidence="1">
    <location>
        <begin position="175"/>
        <end position="196"/>
    </location>
</feature>
<sequence length="529" mass="58679">MPLIDINIDTQSEYSFEELVASWFQECTPKILVVTDGLNYSPTSDFGLTEFVNTLRGSTVHGMTPIVITATFNPNGTLSYNSATQHITNFKFTDQAHGLIKSRYDVVLMLSVDGEFSTRKLTDEAGALNAVIQFMQAGGGIFATGDHADLGAGMCMDIPRVRAMRYWRFADTPSASGQDRLTTNRPGSNDSYDFEDQSDEFPQRLYVNYRTEAGGIGSAHPLLQVPGNNPVRAIEVFPDHPHEGECVVPSNLNTKMPDGATDEWPISTAGGIRISPEAVALSMSHGNAFVNNNNITTKQAVTPRSFISICAYDGQLANVGRVVTDATWHHFVNVNILGDLPNLPPGRQGLTGRNLDDIKQYYRNIVTWLMPKNVRMCSRYPWIIRHMVRFPLYEELKPMPFDQIESKHLREIGLLVEEALVKREPQFHVKELLKDALEQALGPDATLKLSEFRQEFGKISARDAGLAALGALTMATANLVNELQNQEQVKGEEVFGPMAQEAIALGVRRYLKESQAELRKMDALIASIE</sequence>
<evidence type="ECO:0000313" key="2">
    <source>
        <dbReference type="EMBL" id="KST61940.1"/>
    </source>
</evidence>
<comment type="caution">
    <text evidence="2">The sequence shown here is derived from an EMBL/GenBank/DDBJ whole genome shotgun (WGS) entry which is preliminary data.</text>
</comment>
<proteinExistence type="predicted"/>
<organism evidence="2 3">
    <name type="scientific">Mastigocoleus testarum BC008</name>
    <dbReference type="NCBI Taxonomy" id="371196"/>
    <lineage>
        <taxon>Bacteria</taxon>
        <taxon>Bacillati</taxon>
        <taxon>Cyanobacteriota</taxon>
        <taxon>Cyanophyceae</taxon>
        <taxon>Nostocales</taxon>
        <taxon>Hapalosiphonaceae</taxon>
        <taxon>Mastigocoleus</taxon>
    </lineage>
</organism>
<evidence type="ECO:0000256" key="1">
    <source>
        <dbReference type="SAM" id="MobiDB-lite"/>
    </source>
</evidence>
<accession>A0A0V7ZBP7</accession>
<reference evidence="2 3" key="1">
    <citation type="journal article" date="2015" name="Genome Announc.">
        <title>Draft Genome of the Euendolithic (true boring) Cyanobacterium Mastigocoleus testarum strain BC008.</title>
        <authorList>
            <person name="Guida B.S."/>
            <person name="Garcia-Pichel F."/>
        </authorList>
    </citation>
    <scope>NUCLEOTIDE SEQUENCE [LARGE SCALE GENOMIC DNA]</scope>
    <source>
        <strain evidence="2 3">BC008</strain>
    </source>
</reference>
<dbReference type="AlphaFoldDB" id="A0A0V7ZBP7"/>
<name>A0A0V7ZBP7_9CYAN</name>
<dbReference type="EMBL" id="LMTZ01000167">
    <property type="protein sequence ID" value="KST61940.1"/>
    <property type="molecule type" value="Genomic_DNA"/>
</dbReference>